<dbReference type="EMBL" id="PIQN01000007">
    <property type="protein sequence ID" value="PKA43714.1"/>
    <property type="molecule type" value="Genomic_DNA"/>
</dbReference>
<gene>
    <name evidence="2" type="ORF">CWR43_12330</name>
</gene>
<proteinExistence type="predicted"/>
<dbReference type="Pfam" id="PF04230">
    <property type="entry name" value="PS_pyruv_trans"/>
    <property type="match status" value="1"/>
</dbReference>
<comment type="caution">
    <text evidence="2">The sequence shown here is derived from an EMBL/GenBank/DDBJ whole genome shotgun (WGS) entry which is preliminary data.</text>
</comment>
<dbReference type="Proteomes" id="UP000232164">
    <property type="component" value="Unassembled WGS sequence"/>
</dbReference>
<sequence length="353" mass="38436">MKTAVLINDTSTKSHIGCRIVVAQILRLAAKAGIKVVATCSVHVDWRGQGAILDAMKGADLVIVNGEGTLHHATPQALALAEVASYCRSLGIPSVLINSVYEQNNEQIAEHCSHFAMRFFREPNSAMNAQAAGLECAVVPDLTLSSDFLEPYKGALRIGNIIVTDNANREFGRPTLAHAIGQRGIQFMRMDVSDTNNRFVPSDLEPLVAVLPEGERRTTQRVSVMTLVARSAFRPHMFARMRMKKQLDHPLSAEDLLQAISGARAVVAGRFHAACLSLVAGTPFVAMPSNTAKTQGMLRAAGLEKFYVQTPKEAFERISTWEQADFDCGRSYVLKARVAAENMFAQLASLASR</sequence>
<dbReference type="RefSeq" id="WP_100771179.1">
    <property type="nucleotide sequence ID" value="NZ_PIQN01000007.1"/>
</dbReference>
<evidence type="ECO:0000313" key="2">
    <source>
        <dbReference type="EMBL" id="PKA43714.1"/>
    </source>
</evidence>
<dbReference type="AlphaFoldDB" id="A0A2N0DCA0"/>
<dbReference type="PANTHER" id="PTHR36836">
    <property type="entry name" value="COLANIC ACID BIOSYNTHESIS PROTEIN WCAK"/>
    <property type="match status" value="1"/>
</dbReference>
<accession>A0A2N0DCA0</accession>
<dbReference type="InterPro" id="IPR007345">
    <property type="entry name" value="Polysacch_pyruvyl_Trfase"/>
</dbReference>
<feature type="domain" description="Polysaccharide pyruvyl transferase" evidence="1">
    <location>
        <begin position="31"/>
        <end position="288"/>
    </location>
</feature>
<evidence type="ECO:0000259" key="1">
    <source>
        <dbReference type="Pfam" id="PF04230"/>
    </source>
</evidence>
<evidence type="ECO:0000313" key="3">
    <source>
        <dbReference type="Proteomes" id="UP000232164"/>
    </source>
</evidence>
<protein>
    <recommendedName>
        <fullName evidence="1">Polysaccharide pyruvyl transferase domain-containing protein</fullName>
    </recommendedName>
</protein>
<reference evidence="2 3" key="1">
    <citation type="submission" date="2017-11" db="EMBL/GenBank/DDBJ databases">
        <authorList>
            <person name="Han C.G."/>
        </authorList>
    </citation>
    <scope>NUCLEOTIDE SEQUENCE [LARGE SCALE GENOMIC DNA]</scope>
    <source>
        <strain evidence="2 3">HCNT1</strain>
    </source>
</reference>
<dbReference type="PANTHER" id="PTHR36836:SF1">
    <property type="entry name" value="COLANIC ACID BIOSYNTHESIS PROTEIN WCAK"/>
    <property type="match status" value="1"/>
</dbReference>
<reference evidence="2 3" key="2">
    <citation type="submission" date="2017-12" db="EMBL/GenBank/DDBJ databases">
        <title>Genome sequence of Rhizobium sullae HCNT1 isolated from Sulla coronaria nodules and featuring peculiar denitrification phenotypes.</title>
        <authorList>
            <person name="De Diego-Diaz B."/>
            <person name="Treu L."/>
            <person name="Campanaro S."/>
            <person name="Da Silva Duarte V."/>
            <person name="Basaglia M."/>
            <person name="Favaro L."/>
            <person name="Casella S."/>
            <person name="Squartini A."/>
        </authorList>
    </citation>
    <scope>NUCLEOTIDE SEQUENCE [LARGE SCALE GENOMIC DNA]</scope>
    <source>
        <strain evidence="2 3">HCNT1</strain>
    </source>
</reference>
<name>A0A2N0DCA0_RHISU</name>
<organism evidence="2 3">
    <name type="scientific">Rhizobium sullae</name>
    <name type="common">Rhizobium hedysari</name>
    <dbReference type="NCBI Taxonomy" id="50338"/>
    <lineage>
        <taxon>Bacteria</taxon>
        <taxon>Pseudomonadati</taxon>
        <taxon>Pseudomonadota</taxon>
        <taxon>Alphaproteobacteria</taxon>
        <taxon>Hyphomicrobiales</taxon>
        <taxon>Rhizobiaceae</taxon>
        <taxon>Rhizobium/Agrobacterium group</taxon>
        <taxon>Rhizobium</taxon>
    </lineage>
</organism>
<dbReference type="STRING" id="1041146.GCA_000427985_07387"/>